<evidence type="ECO:0000313" key="3">
    <source>
        <dbReference type="Proteomes" id="UP000770717"/>
    </source>
</evidence>
<gene>
    <name evidence="2" type="ORF">GDO78_018033</name>
</gene>
<comment type="caution">
    <text evidence="2">The sequence shown here is derived from an EMBL/GenBank/DDBJ whole genome shotgun (WGS) entry which is preliminary data.</text>
</comment>
<reference evidence="2" key="1">
    <citation type="thesis" date="2020" institute="ProQuest LLC" country="789 East Eisenhower Parkway, Ann Arbor, MI, USA">
        <title>Comparative Genomics and Chromosome Evolution.</title>
        <authorList>
            <person name="Mudd A.B."/>
        </authorList>
    </citation>
    <scope>NUCLEOTIDE SEQUENCE</scope>
    <source>
        <strain evidence="2">HN-11 Male</strain>
        <tissue evidence="2">Kidney and liver</tissue>
    </source>
</reference>
<keyword evidence="1" id="KW-0732">Signal</keyword>
<proteinExistence type="predicted"/>
<evidence type="ECO:0000256" key="1">
    <source>
        <dbReference type="SAM" id="SignalP"/>
    </source>
</evidence>
<feature type="signal peptide" evidence="1">
    <location>
        <begin position="1"/>
        <end position="17"/>
    </location>
</feature>
<feature type="chain" id="PRO_5035158269" description="Secreted protein" evidence="1">
    <location>
        <begin position="18"/>
        <end position="102"/>
    </location>
</feature>
<dbReference type="EMBL" id="WNTK01000299">
    <property type="protein sequence ID" value="KAG9470357.1"/>
    <property type="molecule type" value="Genomic_DNA"/>
</dbReference>
<dbReference type="Proteomes" id="UP000770717">
    <property type="component" value="Unassembled WGS sequence"/>
</dbReference>
<evidence type="ECO:0000313" key="2">
    <source>
        <dbReference type="EMBL" id="KAG9470357.1"/>
    </source>
</evidence>
<evidence type="ECO:0008006" key="4">
    <source>
        <dbReference type="Google" id="ProtNLM"/>
    </source>
</evidence>
<keyword evidence="3" id="KW-1185">Reference proteome</keyword>
<name>A0A8J6EJ77_ELECQ</name>
<dbReference type="AlphaFoldDB" id="A0A8J6EJ77"/>
<sequence>MWHALLLHTCFFFYVRAPSVCHPFFTYAKIFFKKGQTDFPFVLTDKMHKKCSADVRNIRVRCGAVNRFHRLRTHPSKYAENRSRGFQLVRSHERTCQLCKKI</sequence>
<protein>
    <recommendedName>
        <fullName evidence="4">Secreted protein</fullName>
    </recommendedName>
</protein>
<organism evidence="2 3">
    <name type="scientific">Eleutherodactylus coqui</name>
    <name type="common">Puerto Rican coqui</name>
    <dbReference type="NCBI Taxonomy" id="57060"/>
    <lineage>
        <taxon>Eukaryota</taxon>
        <taxon>Metazoa</taxon>
        <taxon>Chordata</taxon>
        <taxon>Craniata</taxon>
        <taxon>Vertebrata</taxon>
        <taxon>Euteleostomi</taxon>
        <taxon>Amphibia</taxon>
        <taxon>Batrachia</taxon>
        <taxon>Anura</taxon>
        <taxon>Neobatrachia</taxon>
        <taxon>Hyloidea</taxon>
        <taxon>Eleutherodactylidae</taxon>
        <taxon>Eleutherodactylinae</taxon>
        <taxon>Eleutherodactylus</taxon>
        <taxon>Eleutherodactylus</taxon>
    </lineage>
</organism>
<accession>A0A8J6EJ77</accession>